<dbReference type="SUPFAM" id="SSF51735">
    <property type="entry name" value="NAD(P)-binding Rossmann-fold domains"/>
    <property type="match status" value="1"/>
</dbReference>
<reference evidence="1 2" key="1">
    <citation type="submission" date="2023-10" db="EMBL/GenBank/DDBJ databases">
        <title>Glaciecola aquimarina strain GGW-M5 nov., isolated from a coastal seawater.</title>
        <authorList>
            <person name="Bayburt H."/>
            <person name="Kim J.M."/>
            <person name="Choi B.J."/>
            <person name="Jeon C.O."/>
        </authorList>
    </citation>
    <scope>NUCLEOTIDE SEQUENCE [LARGE SCALE GENOMIC DNA]</scope>
    <source>
        <strain evidence="1 2">KCTC 32108</strain>
    </source>
</reference>
<evidence type="ECO:0000313" key="1">
    <source>
        <dbReference type="EMBL" id="MDU0355072.1"/>
    </source>
</evidence>
<sequence>MTNIIIGASSEIGKALAQQLIAKNLSKLVLISRSMPTTKLDRKIIQFIQVNDYSEQSIKLAISELKSSLSDPVTKVFICNGILQNGELKPEKKIEDFRLENFHKVLQANTITPMLWLQHLVPIISGDSTCKLVVFSARVGSISDNTLGAGIAIAHPKPL</sequence>
<dbReference type="EMBL" id="JAWDIO010000002">
    <property type="protein sequence ID" value="MDU0355072.1"/>
    <property type="molecule type" value="Genomic_DNA"/>
</dbReference>
<dbReference type="PANTHER" id="PTHR45458">
    <property type="entry name" value="SHORT-CHAIN DEHYDROGENASE/REDUCTASE SDR"/>
    <property type="match status" value="1"/>
</dbReference>
<dbReference type="Gene3D" id="3.40.50.720">
    <property type="entry name" value="NAD(P)-binding Rossmann-like Domain"/>
    <property type="match status" value="1"/>
</dbReference>
<proteinExistence type="predicted"/>
<comment type="caution">
    <text evidence="1">The sequence shown here is derived from an EMBL/GenBank/DDBJ whole genome shotgun (WGS) entry which is preliminary data.</text>
</comment>
<accession>A0ABU3SYI3</accession>
<protein>
    <submittedName>
        <fullName evidence="1">SDR family NAD(P)-dependent oxidoreductase</fullName>
    </submittedName>
</protein>
<evidence type="ECO:0000313" key="2">
    <source>
        <dbReference type="Proteomes" id="UP001247805"/>
    </source>
</evidence>
<organism evidence="1 2">
    <name type="scientific">Paraglaciecola aquimarina</name>
    <dbReference type="NCBI Taxonomy" id="1235557"/>
    <lineage>
        <taxon>Bacteria</taxon>
        <taxon>Pseudomonadati</taxon>
        <taxon>Pseudomonadota</taxon>
        <taxon>Gammaproteobacteria</taxon>
        <taxon>Alteromonadales</taxon>
        <taxon>Alteromonadaceae</taxon>
        <taxon>Paraglaciecola</taxon>
    </lineage>
</organism>
<dbReference type="Proteomes" id="UP001247805">
    <property type="component" value="Unassembled WGS sequence"/>
</dbReference>
<name>A0ABU3SYI3_9ALTE</name>
<keyword evidence="2" id="KW-1185">Reference proteome</keyword>
<dbReference type="InterPro" id="IPR002347">
    <property type="entry name" value="SDR_fam"/>
</dbReference>
<dbReference type="InterPro" id="IPR036291">
    <property type="entry name" value="NAD(P)-bd_dom_sf"/>
</dbReference>
<dbReference type="Pfam" id="PF00106">
    <property type="entry name" value="adh_short"/>
    <property type="match status" value="1"/>
</dbReference>
<dbReference type="PANTHER" id="PTHR45458:SF1">
    <property type="entry name" value="SHORT CHAIN DEHYDROGENASE"/>
    <property type="match status" value="1"/>
</dbReference>
<dbReference type="InterPro" id="IPR052184">
    <property type="entry name" value="SDR_enzymes"/>
</dbReference>
<dbReference type="RefSeq" id="WP_316026629.1">
    <property type="nucleotide sequence ID" value="NZ_JAWDIO010000002.1"/>
</dbReference>
<gene>
    <name evidence="1" type="ORF">RS130_15240</name>
</gene>